<keyword evidence="1" id="KW-0472">Membrane</keyword>
<feature type="transmembrane region" description="Helical" evidence="1">
    <location>
        <begin position="91"/>
        <end position="109"/>
    </location>
</feature>
<evidence type="ECO:0000313" key="2">
    <source>
        <dbReference type="EMBL" id="SFE70697.1"/>
    </source>
</evidence>
<feature type="transmembrane region" description="Helical" evidence="1">
    <location>
        <begin position="61"/>
        <end position="79"/>
    </location>
</feature>
<dbReference type="AlphaFoldDB" id="A0A1I2CQR8"/>
<dbReference type="RefSeq" id="WP_096326828.1">
    <property type="nucleotide sequence ID" value="NZ_FOMX01000018.1"/>
</dbReference>
<keyword evidence="1" id="KW-1133">Transmembrane helix</keyword>
<reference evidence="3" key="1">
    <citation type="submission" date="2016-10" db="EMBL/GenBank/DDBJ databases">
        <authorList>
            <person name="Varghese N."/>
            <person name="Submissions S."/>
        </authorList>
    </citation>
    <scope>NUCLEOTIDE SEQUENCE [LARGE SCALE GENOMIC DNA]</scope>
    <source>
        <strain evidence="3">ATCC 25963</strain>
    </source>
</reference>
<protein>
    <submittedName>
        <fullName evidence="2">Uncharacterized membrane protein</fullName>
    </submittedName>
</protein>
<keyword evidence="1" id="KW-0812">Transmembrane</keyword>
<keyword evidence="3" id="KW-1185">Reference proteome</keyword>
<organism evidence="2 3">
    <name type="scientific">Nannocystis exedens</name>
    <dbReference type="NCBI Taxonomy" id="54"/>
    <lineage>
        <taxon>Bacteria</taxon>
        <taxon>Pseudomonadati</taxon>
        <taxon>Myxococcota</taxon>
        <taxon>Polyangia</taxon>
        <taxon>Nannocystales</taxon>
        <taxon>Nannocystaceae</taxon>
        <taxon>Nannocystis</taxon>
    </lineage>
</organism>
<evidence type="ECO:0000256" key="1">
    <source>
        <dbReference type="SAM" id="Phobius"/>
    </source>
</evidence>
<dbReference type="EMBL" id="FOMX01000018">
    <property type="protein sequence ID" value="SFE70697.1"/>
    <property type="molecule type" value="Genomic_DNA"/>
</dbReference>
<gene>
    <name evidence="2" type="ORF">SAMN02745121_05205</name>
</gene>
<feature type="transmembrane region" description="Helical" evidence="1">
    <location>
        <begin position="12"/>
        <end position="35"/>
    </location>
</feature>
<dbReference type="OrthoDB" id="5190099at2"/>
<proteinExistence type="predicted"/>
<dbReference type="Proteomes" id="UP000199400">
    <property type="component" value="Unassembled WGS sequence"/>
</dbReference>
<feature type="transmembrane region" description="Helical" evidence="1">
    <location>
        <begin position="129"/>
        <end position="151"/>
    </location>
</feature>
<dbReference type="Pfam" id="PF10002">
    <property type="entry name" value="DUF2243"/>
    <property type="match status" value="1"/>
</dbReference>
<name>A0A1I2CQR8_9BACT</name>
<accession>A0A1I2CQR8</accession>
<dbReference type="STRING" id="54.SAMN02745121_05205"/>
<evidence type="ECO:0000313" key="3">
    <source>
        <dbReference type="Proteomes" id="UP000199400"/>
    </source>
</evidence>
<sequence>MVVNKQHDGPLIAAGIALGVGLGGFVDGILFHQLLQWHNMLSSRLPPDNLVAMKVNMMWDGLFHVLTWLMTVIGVALLWRAGGREDVPWRGRTLIGGISLGWGLFNFVEGLVDHQILGIHHVHPGAHELAWDLGFLGSGLLGIALGIALVCPPRR</sequence>
<dbReference type="InterPro" id="IPR018719">
    <property type="entry name" value="DUF2243_membrane"/>
</dbReference>